<feature type="transmembrane region" description="Helical" evidence="1">
    <location>
        <begin position="164"/>
        <end position="181"/>
    </location>
</feature>
<accession>A0A3E1REN0</accession>
<feature type="transmembrane region" description="Helical" evidence="1">
    <location>
        <begin position="86"/>
        <end position="106"/>
    </location>
</feature>
<sequence length="295" mass="31891">MTTSLQFNTHDTPPVLRHSTAAQRRCAYLLMAGSVLLTLVLAPFADLKLPGFKAFFPSYQTSVILSYMVGGYLLGGQFKSTRLRSLSYLSAAAYFTAGTLILQLLAYPGAFLEQGQLLGGPQTLTWLWFFWHGAPAVGILFYAMSERSQPGARIPAGQSLHNTAAMACAVFVAVALWVTVFESSLPVMDLGGDYSRITRSGLAPALQLLLLLALVQVWRLKGLGAQLHVWLALALVALLCDNAITMLGGSRLSLGWYAGRMGALLSSFVVPLVYLQEVRLAHDPAPTQETALADR</sequence>
<reference evidence="3 4" key="1">
    <citation type="submission" date="2018-05" db="EMBL/GenBank/DDBJ databases">
        <title>Rhodoferax soyangensis sp.nov., isolated from an oligotrophic freshwater lake.</title>
        <authorList>
            <person name="Park M."/>
        </authorList>
    </citation>
    <scope>NUCLEOTIDE SEQUENCE [LARGE SCALE GENOMIC DNA]</scope>
    <source>
        <strain evidence="3 4">IMCC26218</strain>
    </source>
</reference>
<feature type="transmembrane region" description="Helical" evidence="1">
    <location>
        <begin position="57"/>
        <end position="74"/>
    </location>
</feature>
<protein>
    <recommendedName>
        <fullName evidence="2">Membrane-associated sensor domain-containing protein</fullName>
    </recommendedName>
</protein>
<comment type="caution">
    <text evidence="3">The sequence shown here is derived from an EMBL/GenBank/DDBJ whole genome shotgun (WGS) entry which is preliminary data.</text>
</comment>
<evidence type="ECO:0000313" key="4">
    <source>
        <dbReference type="Proteomes" id="UP000260665"/>
    </source>
</evidence>
<feature type="transmembrane region" description="Helical" evidence="1">
    <location>
        <begin position="201"/>
        <end position="220"/>
    </location>
</feature>
<dbReference type="RefSeq" id="WP_117174178.1">
    <property type="nucleotide sequence ID" value="NZ_QFZK01000002.1"/>
</dbReference>
<feature type="transmembrane region" description="Helical" evidence="1">
    <location>
        <begin position="227"/>
        <end position="248"/>
    </location>
</feature>
<dbReference type="AlphaFoldDB" id="A0A3E1REN0"/>
<keyword evidence="1" id="KW-1133">Transmembrane helix</keyword>
<keyword evidence="1" id="KW-0812">Transmembrane</keyword>
<dbReference type="Pfam" id="PF17158">
    <property type="entry name" value="MASE4"/>
    <property type="match status" value="1"/>
</dbReference>
<organism evidence="3 4">
    <name type="scientific">Rhodoferax lacus</name>
    <dbReference type="NCBI Taxonomy" id="2184758"/>
    <lineage>
        <taxon>Bacteria</taxon>
        <taxon>Pseudomonadati</taxon>
        <taxon>Pseudomonadota</taxon>
        <taxon>Betaproteobacteria</taxon>
        <taxon>Burkholderiales</taxon>
        <taxon>Comamonadaceae</taxon>
        <taxon>Rhodoferax</taxon>
    </lineage>
</organism>
<evidence type="ECO:0000256" key="1">
    <source>
        <dbReference type="SAM" id="Phobius"/>
    </source>
</evidence>
<proteinExistence type="predicted"/>
<keyword evidence="1" id="KW-0472">Membrane</keyword>
<feature type="domain" description="Membrane-associated sensor" evidence="2">
    <location>
        <begin position="53"/>
        <end position="278"/>
    </location>
</feature>
<feature type="transmembrane region" description="Helical" evidence="1">
    <location>
        <begin position="254"/>
        <end position="275"/>
    </location>
</feature>
<evidence type="ECO:0000259" key="2">
    <source>
        <dbReference type="Pfam" id="PF17158"/>
    </source>
</evidence>
<gene>
    <name evidence="3" type="ORF">DIC66_03600</name>
</gene>
<dbReference type="EMBL" id="QFZK01000002">
    <property type="protein sequence ID" value="RFO97826.1"/>
    <property type="molecule type" value="Genomic_DNA"/>
</dbReference>
<dbReference type="InterPro" id="IPR033424">
    <property type="entry name" value="MASE4"/>
</dbReference>
<name>A0A3E1REN0_9BURK</name>
<keyword evidence="4" id="KW-1185">Reference proteome</keyword>
<feature type="transmembrane region" description="Helical" evidence="1">
    <location>
        <begin position="26"/>
        <end position="45"/>
    </location>
</feature>
<dbReference type="OrthoDB" id="9813903at2"/>
<dbReference type="Proteomes" id="UP000260665">
    <property type="component" value="Unassembled WGS sequence"/>
</dbReference>
<feature type="transmembrane region" description="Helical" evidence="1">
    <location>
        <begin position="126"/>
        <end position="143"/>
    </location>
</feature>
<evidence type="ECO:0000313" key="3">
    <source>
        <dbReference type="EMBL" id="RFO97826.1"/>
    </source>
</evidence>